<sequence>MATGAQTLWTVNPPPGPYGTVYSYCTLARLPGWAAERYGVPGSTIDGRLILPGENANSPFVGVRGRAFVSPEATGGLTAVVGGANEN</sequence>
<protein>
    <submittedName>
        <fullName evidence="1">PIX</fullName>
    </submittedName>
</protein>
<evidence type="ECO:0000313" key="1">
    <source>
        <dbReference type="EMBL" id="QIZ64147.1"/>
    </source>
</evidence>
<accession>A0AC61M033</accession>
<dbReference type="EMBL" id="MN986925">
    <property type="protein sequence ID" value="QIZ64147.1"/>
    <property type="molecule type" value="Genomic_DNA"/>
</dbReference>
<organism evidence="1 2">
    <name type="scientific">Guinea pig adenovirus 1</name>
    <dbReference type="NCBI Taxonomy" id="2847100"/>
    <lineage>
        <taxon>Viruses</taxon>
        <taxon>Varidnaviria</taxon>
        <taxon>Bamfordvirae</taxon>
        <taxon>Preplasmiviricota</taxon>
        <taxon>Polisuviricotina</taxon>
        <taxon>Pharingeaviricetes</taxon>
        <taxon>Rowavirales</taxon>
        <taxon>Adenoviridae</taxon>
        <taxon>Mastadenovirus</taxon>
        <taxon>Mastadenovirus caviae</taxon>
        <taxon>Guinea pig mastadenovirus A</taxon>
    </lineage>
</organism>
<keyword evidence="2" id="KW-1185">Reference proteome</keyword>
<evidence type="ECO:0000313" key="2">
    <source>
        <dbReference type="Proteomes" id="UP000502787"/>
    </source>
</evidence>
<dbReference type="Proteomes" id="UP000502787">
    <property type="component" value="Segment"/>
</dbReference>
<proteinExistence type="predicted"/>
<name>A0AC61M033_9ADEN</name>
<reference evidence="1" key="1">
    <citation type="submission" date="2020-01" db="EMBL/GenBank/DDBJ databases">
        <title>Genomic and phylogenetic analysis of two Guinea pig adenovirus strains recovered from archival lung tissue.</title>
        <authorList>
            <person name="Hofmann-Sieber H."/>
            <person name="Gonzalez G."/>
            <person name="Spohn M."/>
            <person name="Dobner T."/>
            <person name="Kajon A.E."/>
        </authorList>
    </citation>
    <scope>NUCLEOTIDE SEQUENCE</scope>
    <source>
        <strain evidence="1">AUS96</strain>
    </source>
</reference>